<dbReference type="EMBL" id="BAABRP010000005">
    <property type="protein sequence ID" value="GAA5513053.1"/>
    <property type="molecule type" value="Genomic_DNA"/>
</dbReference>
<dbReference type="Pfam" id="PF05973">
    <property type="entry name" value="Gp49"/>
    <property type="match status" value="1"/>
</dbReference>
<sequence>MPWTWKLFGADECKIPEDLLRAFYHLLEDPIIPLREGLDPLLTTDQSISLRTKIRKLCDFYPGSLSSDEIDRFDDGFYELRLMGRGYSYRFFFVQTSPQTFLFLDVISKKYNGKTRKSDLATTRARLKQVKRK</sequence>
<dbReference type="InterPro" id="IPR009241">
    <property type="entry name" value="HigB-like"/>
</dbReference>
<comment type="caution">
    <text evidence="1">The sequence shown here is derived from an EMBL/GenBank/DDBJ whole genome shotgun (WGS) entry which is preliminary data.</text>
</comment>
<name>A0ABP9WAK5_9DEIO</name>
<dbReference type="Proteomes" id="UP001401887">
    <property type="component" value="Unassembled WGS sequence"/>
</dbReference>
<proteinExistence type="predicted"/>
<reference evidence="1 2" key="1">
    <citation type="submission" date="2024-02" db="EMBL/GenBank/DDBJ databases">
        <title>Deinococcus carri NBRC 110142.</title>
        <authorList>
            <person name="Ichikawa N."/>
            <person name="Katano-Makiyama Y."/>
            <person name="Hidaka K."/>
        </authorList>
    </citation>
    <scope>NUCLEOTIDE SEQUENCE [LARGE SCALE GENOMIC DNA]</scope>
    <source>
        <strain evidence="1 2">NBRC 110142</strain>
    </source>
</reference>
<dbReference type="RefSeq" id="WP_345464040.1">
    <property type="nucleotide sequence ID" value="NZ_BAABRP010000005.1"/>
</dbReference>
<protein>
    <recommendedName>
        <fullName evidence="3">Type II toxin-antitoxin system RelE/ParE family toxin</fullName>
    </recommendedName>
</protein>
<evidence type="ECO:0000313" key="2">
    <source>
        <dbReference type="Proteomes" id="UP001401887"/>
    </source>
</evidence>
<organism evidence="1 2">
    <name type="scientific">Deinococcus carri</name>
    <dbReference type="NCBI Taxonomy" id="1211323"/>
    <lineage>
        <taxon>Bacteria</taxon>
        <taxon>Thermotogati</taxon>
        <taxon>Deinococcota</taxon>
        <taxon>Deinococci</taxon>
        <taxon>Deinococcales</taxon>
        <taxon>Deinococcaceae</taxon>
        <taxon>Deinococcus</taxon>
    </lineage>
</organism>
<evidence type="ECO:0008006" key="3">
    <source>
        <dbReference type="Google" id="ProtNLM"/>
    </source>
</evidence>
<keyword evidence="2" id="KW-1185">Reference proteome</keyword>
<accession>A0ABP9WAK5</accession>
<evidence type="ECO:0000313" key="1">
    <source>
        <dbReference type="EMBL" id="GAA5513053.1"/>
    </source>
</evidence>
<gene>
    <name evidence="1" type="ORF">Dcar01_01779</name>
</gene>